<dbReference type="PANTHER" id="PTHR33867:SF1">
    <property type="entry name" value="RIBOSOME MATURATION FACTOR RIMP"/>
    <property type="match status" value="1"/>
</dbReference>
<evidence type="ECO:0000259" key="4">
    <source>
        <dbReference type="Pfam" id="PF02576"/>
    </source>
</evidence>
<dbReference type="SUPFAM" id="SSF75420">
    <property type="entry name" value="YhbC-like, N-terminal domain"/>
    <property type="match status" value="1"/>
</dbReference>
<name>A0A2A2GB01_9BACT</name>
<sequence>MQNEVTNRISELAESVLSTTDFFLVDVEIKGGDTPEVWVSIDAEDRGVNMDECAEVSNELSFLMDAHDVFSGRYRINVSSPGLSRPLVDRRQYPKNVGRKAKFKFKKDGEYNKVEGILKEVDDDHVIVGIDDDESTKKILFDDLVETKIIPSFK</sequence>
<keyword evidence="1 3" id="KW-0963">Cytoplasm</keyword>
<dbReference type="SUPFAM" id="SSF74942">
    <property type="entry name" value="YhbC-like, C-terminal domain"/>
    <property type="match status" value="1"/>
</dbReference>
<protein>
    <recommendedName>
        <fullName evidence="3">Ribosome maturation factor RimP</fullName>
    </recommendedName>
</protein>
<proteinExistence type="inferred from homology"/>
<keyword evidence="7" id="KW-1185">Reference proteome</keyword>
<dbReference type="GO" id="GO:0000028">
    <property type="term" value="P:ribosomal small subunit assembly"/>
    <property type="evidence" value="ECO:0007669"/>
    <property type="project" value="TreeGrafter"/>
</dbReference>
<evidence type="ECO:0000256" key="3">
    <source>
        <dbReference type="HAMAP-Rule" id="MF_01077"/>
    </source>
</evidence>
<feature type="domain" description="Ribosome maturation factor RimP N-terminal" evidence="4">
    <location>
        <begin position="13"/>
        <end position="83"/>
    </location>
</feature>
<dbReference type="Gene3D" id="3.30.300.70">
    <property type="entry name" value="RimP-like superfamily, N-terminal"/>
    <property type="match status" value="1"/>
</dbReference>
<comment type="caution">
    <text evidence="6">The sequence shown here is derived from an EMBL/GenBank/DDBJ whole genome shotgun (WGS) entry which is preliminary data.</text>
</comment>
<evidence type="ECO:0000256" key="1">
    <source>
        <dbReference type="ARBA" id="ARBA00022490"/>
    </source>
</evidence>
<dbReference type="InterPro" id="IPR028998">
    <property type="entry name" value="RimP_C"/>
</dbReference>
<dbReference type="Pfam" id="PF02576">
    <property type="entry name" value="RimP_N"/>
    <property type="match status" value="1"/>
</dbReference>
<dbReference type="InterPro" id="IPR003728">
    <property type="entry name" value="Ribosome_maturation_RimP"/>
</dbReference>
<dbReference type="Pfam" id="PF17384">
    <property type="entry name" value="DUF150_C"/>
    <property type="match status" value="1"/>
</dbReference>
<organism evidence="6 7">
    <name type="scientific">Fodinibius salipaludis</name>
    <dbReference type="NCBI Taxonomy" id="2032627"/>
    <lineage>
        <taxon>Bacteria</taxon>
        <taxon>Pseudomonadati</taxon>
        <taxon>Balneolota</taxon>
        <taxon>Balneolia</taxon>
        <taxon>Balneolales</taxon>
        <taxon>Balneolaceae</taxon>
        <taxon>Fodinibius</taxon>
    </lineage>
</organism>
<comment type="subcellular location">
    <subcellularLocation>
        <location evidence="3">Cytoplasm</location>
    </subcellularLocation>
</comment>
<dbReference type="InterPro" id="IPR028989">
    <property type="entry name" value="RimP_N"/>
</dbReference>
<dbReference type="Proteomes" id="UP000218831">
    <property type="component" value="Unassembled WGS sequence"/>
</dbReference>
<gene>
    <name evidence="3" type="primary">rimP</name>
    <name evidence="6" type="ORF">CK503_09845</name>
</gene>
<feature type="domain" description="Ribosome maturation factor RimP C-terminal" evidence="5">
    <location>
        <begin position="87"/>
        <end position="153"/>
    </location>
</feature>
<accession>A0A2A2GB01</accession>
<dbReference type="InterPro" id="IPR036847">
    <property type="entry name" value="RimP_C_sf"/>
</dbReference>
<evidence type="ECO:0000313" key="6">
    <source>
        <dbReference type="EMBL" id="PAU94043.1"/>
    </source>
</evidence>
<comment type="function">
    <text evidence="3">Required for maturation of 30S ribosomal subunits.</text>
</comment>
<keyword evidence="2 3" id="KW-0690">Ribosome biogenesis</keyword>
<dbReference type="CDD" id="cd01734">
    <property type="entry name" value="YlxS_C"/>
    <property type="match status" value="1"/>
</dbReference>
<evidence type="ECO:0000313" key="7">
    <source>
        <dbReference type="Proteomes" id="UP000218831"/>
    </source>
</evidence>
<dbReference type="AlphaFoldDB" id="A0A2A2GB01"/>
<comment type="similarity">
    <text evidence="3">Belongs to the RimP family.</text>
</comment>
<dbReference type="GO" id="GO:0005829">
    <property type="term" value="C:cytosol"/>
    <property type="evidence" value="ECO:0007669"/>
    <property type="project" value="TreeGrafter"/>
</dbReference>
<dbReference type="OrthoDB" id="9789702at2"/>
<evidence type="ECO:0000259" key="5">
    <source>
        <dbReference type="Pfam" id="PF17384"/>
    </source>
</evidence>
<reference evidence="6 7" key="1">
    <citation type="submission" date="2017-08" db="EMBL/GenBank/DDBJ databases">
        <title>Aliifodinibius alkalisoli sp. nov., isolated from saline alkaline soil.</title>
        <authorList>
            <person name="Liu D."/>
            <person name="Zhang G."/>
        </authorList>
    </citation>
    <scope>NUCLEOTIDE SEQUENCE [LARGE SCALE GENOMIC DNA]</scope>
    <source>
        <strain evidence="6 7">WN023</strain>
    </source>
</reference>
<dbReference type="RefSeq" id="WP_095606719.1">
    <property type="nucleotide sequence ID" value="NZ_NSKE01000006.1"/>
</dbReference>
<dbReference type="InterPro" id="IPR035956">
    <property type="entry name" value="RimP_N_sf"/>
</dbReference>
<dbReference type="HAMAP" id="MF_01077">
    <property type="entry name" value="RimP"/>
    <property type="match status" value="1"/>
</dbReference>
<evidence type="ECO:0000256" key="2">
    <source>
        <dbReference type="ARBA" id="ARBA00022517"/>
    </source>
</evidence>
<dbReference type="EMBL" id="NSKE01000006">
    <property type="protein sequence ID" value="PAU94043.1"/>
    <property type="molecule type" value="Genomic_DNA"/>
</dbReference>
<dbReference type="PANTHER" id="PTHR33867">
    <property type="entry name" value="RIBOSOME MATURATION FACTOR RIMP"/>
    <property type="match status" value="1"/>
</dbReference>
<dbReference type="GO" id="GO:0006412">
    <property type="term" value="P:translation"/>
    <property type="evidence" value="ECO:0007669"/>
    <property type="project" value="TreeGrafter"/>
</dbReference>